<dbReference type="EMBL" id="VYUY01000009">
    <property type="protein sequence ID" value="KAA9133954.1"/>
    <property type="molecule type" value="Genomic_DNA"/>
</dbReference>
<feature type="domain" description="DUF2207" evidence="4">
    <location>
        <begin position="39"/>
        <end position="227"/>
    </location>
</feature>
<feature type="transmembrane region" description="Helical" evidence="2">
    <location>
        <begin position="243"/>
        <end position="264"/>
    </location>
</feature>
<accession>A0A5N0THM3</accession>
<evidence type="ECO:0000313" key="7">
    <source>
        <dbReference type="Proteomes" id="UP000326838"/>
    </source>
</evidence>
<organism evidence="6 7">
    <name type="scientific">Microbacterium caowuchunii</name>
    <dbReference type="NCBI Taxonomy" id="2614638"/>
    <lineage>
        <taxon>Bacteria</taxon>
        <taxon>Bacillati</taxon>
        <taxon>Actinomycetota</taxon>
        <taxon>Actinomycetes</taxon>
        <taxon>Micrococcales</taxon>
        <taxon>Microbacteriaceae</taxon>
        <taxon>Microbacterium</taxon>
    </lineage>
</organism>
<dbReference type="InterPro" id="IPR018702">
    <property type="entry name" value="DUF2207"/>
</dbReference>
<evidence type="ECO:0000259" key="5">
    <source>
        <dbReference type="Pfam" id="PF20990"/>
    </source>
</evidence>
<keyword evidence="2" id="KW-0812">Transmembrane</keyword>
<feature type="region of interest" description="Disordered" evidence="1">
    <location>
        <begin position="94"/>
        <end position="115"/>
    </location>
</feature>
<comment type="caution">
    <text evidence="6">The sequence shown here is derived from an EMBL/GenBank/DDBJ whole genome shotgun (WGS) entry which is preliminary data.</text>
</comment>
<dbReference type="Proteomes" id="UP000326838">
    <property type="component" value="Unassembled WGS sequence"/>
</dbReference>
<dbReference type="InterPro" id="IPR048389">
    <property type="entry name" value="YciQ-like_C"/>
</dbReference>
<feature type="domain" description="Predicted membrane protein YciQ-like C-terminal" evidence="5">
    <location>
        <begin position="282"/>
        <end position="529"/>
    </location>
</feature>
<evidence type="ECO:0000256" key="3">
    <source>
        <dbReference type="SAM" id="SignalP"/>
    </source>
</evidence>
<feature type="chain" id="PRO_5024316027" evidence="3">
    <location>
        <begin position="33"/>
        <end position="592"/>
    </location>
</feature>
<dbReference type="AlphaFoldDB" id="A0A5N0THM3"/>
<keyword evidence="2" id="KW-0472">Membrane</keyword>
<gene>
    <name evidence="6" type="ORF">F6B40_08940</name>
</gene>
<proteinExistence type="predicted"/>
<protein>
    <submittedName>
        <fullName evidence="6">DUF2207 domain-containing protein</fullName>
    </submittedName>
</protein>
<evidence type="ECO:0000256" key="2">
    <source>
        <dbReference type="SAM" id="Phobius"/>
    </source>
</evidence>
<dbReference type="Pfam" id="PF20990">
    <property type="entry name" value="DUF2207_C"/>
    <property type="match status" value="1"/>
</dbReference>
<name>A0A5N0THM3_9MICO</name>
<evidence type="ECO:0000259" key="4">
    <source>
        <dbReference type="Pfam" id="PF09972"/>
    </source>
</evidence>
<dbReference type="Pfam" id="PF09972">
    <property type="entry name" value="DUF2207"/>
    <property type="match status" value="1"/>
</dbReference>
<sequence>MRRSPTGSIVGVAFAAILMLLLALPGPSVARAATDEFTIESLDVDYTLSRAEDGTSRLRVVETFTVDFPTSDENHGMRRTIPDVYNGQPLHPELVSITDGEGRPRPAETDSEDEAFSMTSRVSGFVHGREVYVFTYDLENVTWTFEDTGDEFYWDVNGVDWPESFPEITATVHVDESLAGALTGDAACYVGAYGESTPCDISAAGDTFTANAQDVRPHETVSVAIGFAPGTFVLYDTGYFASVWGWLQAVSVLVALGALAWAVVLRTGVLRNAPGRSVIIAEYTPPTGIDALTSAVLLGKSGKAIAAEVLEQAVVGSIRIEEGEPGFFGGTKLRAVLVDRSRADLDGRKLLDALFDEDAQPGAVYVFESSNDKLASASQKIIAWAGKELRRRGVYRAAPKGTRTWPLVALGAGVAGTAVFGFTAISEYVGEAVPILLILVVGVVAVAAALLLAHRPLSAAGAEMRDHLAGLKEFIAWAEADRIRMLQSPRGAERVAVDTNDPTQMLAIYEPLLPYAVVFGQEKAWAEQLATFYDDGRTPGWYVGTAMFNAAAFSSSIGKLSAEASSSSSSSGGSKGGGYAGGGGGGGGGGAV</sequence>
<keyword evidence="2" id="KW-1133">Transmembrane helix</keyword>
<feature type="transmembrane region" description="Helical" evidence="2">
    <location>
        <begin position="432"/>
        <end position="453"/>
    </location>
</feature>
<feature type="compositionally biased region" description="Gly residues" evidence="1">
    <location>
        <begin position="573"/>
        <end position="592"/>
    </location>
</feature>
<feature type="region of interest" description="Disordered" evidence="1">
    <location>
        <begin position="564"/>
        <end position="592"/>
    </location>
</feature>
<keyword evidence="7" id="KW-1185">Reference proteome</keyword>
<feature type="signal peptide" evidence="3">
    <location>
        <begin position="1"/>
        <end position="32"/>
    </location>
</feature>
<keyword evidence="3" id="KW-0732">Signal</keyword>
<reference evidence="7" key="1">
    <citation type="submission" date="2019-09" db="EMBL/GenBank/DDBJ databases">
        <title>Mumia zhuanghuii sp. nov. isolated from the intestinal contents of plateau pika (Ochotona curzoniae) in the Qinghai-Tibet plateau of China.</title>
        <authorList>
            <person name="Tian Z."/>
        </authorList>
    </citation>
    <scope>NUCLEOTIDE SEQUENCE [LARGE SCALE GENOMIC DNA]</scope>
    <source>
        <strain evidence="7">L-033</strain>
    </source>
</reference>
<evidence type="ECO:0000256" key="1">
    <source>
        <dbReference type="SAM" id="MobiDB-lite"/>
    </source>
</evidence>
<evidence type="ECO:0000313" key="6">
    <source>
        <dbReference type="EMBL" id="KAA9133954.1"/>
    </source>
</evidence>
<feature type="transmembrane region" description="Helical" evidence="2">
    <location>
        <begin position="405"/>
        <end position="426"/>
    </location>
</feature>